<protein>
    <recommendedName>
        <fullName evidence="1">RNA-directed RNA polymerase</fullName>
        <ecNumber evidence="1">2.7.7.48</ecNumber>
    </recommendedName>
    <alternativeName>
        <fullName evidence="7">RNA replicase beta chain</fullName>
    </alternativeName>
</protein>
<name>A0ABY3SRZ0_9VIRU</name>
<evidence type="ECO:0000256" key="2">
    <source>
        <dbReference type="ARBA" id="ARBA00022484"/>
    </source>
</evidence>
<dbReference type="Proteomes" id="UP001058904">
    <property type="component" value="Segment"/>
</dbReference>
<keyword evidence="3" id="KW-0808">Transferase</keyword>
<evidence type="ECO:0000313" key="11">
    <source>
        <dbReference type="Proteomes" id="UP001058904"/>
    </source>
</evidence>
<dbReference type="PROSITE" id="PS50522">
    <property type="entry name" value="RDRP_PHAGE"/>
    <property type="match status" value="1"/>
</dbReference>
<dbReference type="Pfam" id="PF03431">
    <property type="entry name" value="RNA_replicase_B"/>
    <property type="match status" value="1"/>
</dbReference>
<evidence type="ECO:0000256" key="4">
    <source>
        <dbReference type="ARBA" id="ARBA00022695"/>
    </source>
</evidence>
<evidence type="ECO:0000256" key="6">
    <source>
        <dbReference type="ARBA" id="ARBA00022953"/>
    </source>
</evidence>
<evidence type="ECO:0000313" key="10">
    <source>
        <dbReference type="EMBL" id="UJQ85013.1"/>
    </source>
</evidence>
<keyword evidence="2" id="KW-0696">RNA-directed RNA polymerase</keyword>
<reference evidence="10" key="1">
    <citation type="submission" date="2021-05" db="EMBL/GenBank/DDBJ databases">
        <authorList>
            <person name="Chen Y.-M."/>
            <person name="Zhang Y.-Z."/>
        </authorList>
    </citation>
    <scope>NUCLEOTIDE SEQUENCE</scope>
    <source>
        <strain evidence="10">46-k141_129773</strain>
    </source>
</reference>
<evidence type="ECO:0000259" key="9">
    <source>
        <dbReference type="PROSITE" id="PS50522"/>
    </source>
</evidence>
<dbReference type="InterPro" id="IPR005093">
    <property type="entry name" value="RNArep_beta"/>
</dbReference>
<evidence type="ECO:0000256" key="7">
    <source>
        <dbReference type="ARBA" id="ARBA00030248"/>
    </source>
</evidence>
<keyword evidence="5" id="KW-0547">Nucleotide-binding</keyword>
<evidence type="ECO:0000256" key="5">
    <source>
        <dbReference type="ARBA" id="ARBA00022741"/>
    </source>
</evidence>
<accession>A0ABY3SRZ0</accession>
<dbReference type="InterPro" id="IPR007096">
    <property type="entry name" value="RNA-dir_Rpol_cat_phage"/>
</dbReference>
<dbReference type="EC" id="2.7.7.48" evidence="1"/>
<evidence type="ECO:0000256" key="3">
    <source>
        <dbReference type="ARBA" id="ARBA00022679"/>
    </source>
</evidence>
<reference evidence="10" key="2">
    <citation type="journal article" date="2022" name="Nat. Microbiol.">
        <title>RNA viromes from terrestrial sites across China expand environmental viral diversity.</title>
        <authorList>
            <person name="Chiapello M."/>
            <person name="Rodriguez-Romero J."/>
            <person name="Ayllon M.A."/>
            <person name="Turina M."/>
        </authorList>
    </citation>
    <scope>NUCLEOTIDE SEQUENCE</scope>
    <source>
        <strain evidence="10">46-k141_129773</strain>
    </source>
</reference>
<organism evidence="10 11">
    <name type="scientific">Leviviridae sp</name>
    <dbReference type="NCBI Taxonomy" id="2027243"/>
    <lineage>
        <taxon>Viruses</taxon>
        <taxon>Riboviria</taxon>
        <taxon>Orthornavirae</taxon>
        <taxon>Lenarviricota</taxon>
        <taxon>Leviviricetes</taxon>
        <taxon>Norzivirales</taxon>
        <taxon>Fiersviridae</taxon>
    </lineage>
</organism>
<comment type="catalytic activity">
    <reaction evidence="8">
        <text>RNA(n) + a ribonucleoside 5'-triphosphate = RNA(n+1) + diphosphate</text>
        <dbReference type="Rhea" id="RHEA:21248"/>
        <dbReference type="Rhea" id="RHEA-COMP:14527"/>
        <dbReference type="Rhea" id="RHEA-COMP:17342"/>
        <dbReference type="ChEBI" id="CHEBI:33019"/>
        <dbReference type="ChEBI" id="CHEBI:61557"/>
        <dbReference type="ChEBI" id="CHEBI:140395"/>
        <dbReference type="EC" id="2.7.7.48"/>
    </reaction>
</comment>
<keyword evidence="4" id="KW-0548">Nucleotidyltransferase</keyword>
<feature type="domain" description="RdRp catalytic" evidence="9">
    <location>
        <begin position="350"/>
        <end position="498"/>
    </location>
</feature>
<keyword evidence="6" id="KW-0693">Viral RNA replication</keyword>
<keyword evidence="11" id="KW-1185">Reference proteome</keyword>
<evidence type="ECO:0000256" key="1">
    <source>
        <dbReference type="ARBA" id="ARBA00012494"/>
    </source>
</evidence>
<proteinExistence type="predicted"/>
<evidence type="ECO:0000256" key="8">
    <source>
        <dbReference type="ARBA" id="ARBA00048744"/>
    </source>
</evidence>
<dbReference type="EMBL" id="MZ679520">
    <property type="protein sequence ID" value="UJQ85013.1"/>
    <property type="molecule type" value="Genomic_RNA"/>
</dbReference>
<sequence>MNDTKSYSRWFLGLYSATLSDVAEYFPSLRADCERDYKRLLSAVENHGVTFILDTMVAYAKHFDKCLANGRLTPSHLCQFGGYNRRTPIPRLFKGLMLRVFGDSGELRSDPDVQAIRSLRQLMCCFKGFRIACPNSRTYESVQEFFKTDDEVRLPTLDWAGDRLSDAGFDDLQFGDLLPAKLPLLEGRAIPPRDEGVLAIERMALSVVQRTADIATSFFGRFEPTEWRTRHGPGAVSDIRGNRINKYDFPQWPERLERVFPVADFAFANYDHWVHSIKHEEWFHECNTSKEPFSRLIAVPKTFRGPRLIASEPTAHQWCQQSVRDFLMSRVQDTPIGGAISFRDQSPSQRLVLGASQSGSHATIDLSMASDRISCWVVERLFRRSPSLLQALHSCRTRWIRQDLDRRLPRFLELRKFTTMGSAVTFPVQTILFTVVAASAVLLCRQLKPTIANVRRVCKEVQVFGDDIIVPVDAWKVTVALLSTLGLRVNDDKTFGHGMFRESCGMDAFNGHNVSRVSILSEPSVSAPENVLSCVDVANNLLMGGWFKTSHYVRKTFEGLGRYSFPNVAPFSGVIGWITFGEVDNSHLRSRWNWGLSQREYRFSLPRAGIRRCLTDKTSLLLQYFTEAAPAAFVEGDRLGIVALKKPLRLREGWAPLPG</sequence>